<name>A0A1G4B4E5_9PEZI</name>
<keyword evidence="2" id="KW-1185">Reference proteome</keyword>
<proteinExistence type="predicted"/>
<dbReference type="Proteomes" id="UP000176998">
    <property type="component" value="Unassembled WGS sequence"/>
</dbReference>
<dbReference type="OrthoDB" id="4849851at2759"/>
<dbReference type="AlphaFoldDB" id="A0A1G4B4E5"/>
<sequence length="180" mass="19872">MERSGLTDAQRMGYLIQFHVIELESYIKFQRGPATETSFNIQALASVVTKLHEIKNLAVITQKDIDQVIGIVQSAISMANGRLETAATDENAAKARIWAETQDEGRQYKDTTTNIPAAAAFLHIVDVLDNALFELGTALCDSQLHTFRALEKENTRLISLTVAQNATIARLAQENAELKV</sequence>
<evidence type="ECO:0000313" key="1">
    <source>
        <dbReference type="EMBL" id="OHE96291.1"/>
    </source>
</evidence>
<reference evidence="1 2" key="1">
    <citation type="submission" date="2016-09" db="EMBL/GenBank/DDBJ databases">
        <authorList>
            <person name="Capua I."/>
            <person name="De Benedictis P."/>
            <person name="Joannis T."/>
            <person name="Lombin L.H."/>
            <person name="Cattoli G."/>
        </authorList>
    </citation>
    <scope>NUCLEOTIDE SEQUENCE [LARGE SCALE GENOMIC DNA]</scope>
    <source>
        <strain evidence="1 2">IMI 309357</strain>
    </source>
</reference>
<organism evidence="1 2">
    <name type="scientific">Colletotrichum orchidophilum</name>
    <dbReference type="NCBI Taxonomy" id="1209926"/>
    <lineage>
        <taxon>Eukaryota</taxon>
        <taxon>Fungi</taxon>
        <taxon>Dikarya</taxon>
        <taxon>Ascomycota</taxon>
        <taxon>Pezizomycotina</taxon>
        <taxon>Sordariomycetes</taxon>
        <taxon>Hypocreomycetidae</taxon>
        <taxon>Glomerellales</taxon>
        <taxon>Glomerellaceae</taxon>
        <taxon>Colletotrichum</taxon>
    </lineage>
</organism>
<gene>
    <name evidence="1" type="ORF">CORC01_08363</name>
</gene>
<comment type="caution">
    <text evidence="1">The sequence shown here is derived from an EMBL/GenBank/DDBJ whole genome shotgun (WGS) entry which is preliminary data.</text>
</comment>
<accession>A0A1G4B4E5</accession>
<dbReference type="RefSeq" id="XP_022473451.1">
    <property type="nucleotide sequence ID" value="XM_022619994.1"/>
</dbReference>
<protein>
    <submittedName>
        <fullName evidence="1">Uncharacterized protein</fullName>
    </submittedName>
</protein>
<dbReference type="GeneID" id="34561504"/>
<dbReference type="EMBL" id="MJBS01000071">
    <property type="protein sequence ID" value="OHE96291.1"/>
    <property type="molecule type" value="Genomic_DNA"/>
</dbReference>
<evidence type="ECO:0000313" key="2">
    <source>
        <dbReference type="Proteomes" id="UP000176998"/>
    </source>
</evidence>